<accession>A0ABR5IXY0</accession>
<keyword evidence="2" id="KW-1185">Reference proteome</keyword>
<dbReference type="RefSeq" id="WP_030891243.1">
    <property type="nucleotide sequence ID" value="NZ_JBIRHZ010000020.1"/>
</dbReference>
<sequence length="106" mass="11228">MRTTMPESAGVLRIGTTDSAAGIAPTRMDLSTELGLDVDLVLGPIGGESELDEYARLYALVDMADSGLIPRGASLDLVAGIVEEIEREDDAKGYEPEDVFAGRWAA</sequence>
<dbReference type="EMBL" id="LGUT01003091">
    <property type="protein sequence ID" value="KOG85986.1"/>
    <property type="molecule type" value="Genomic_DNA"/>
</dbReference>
<dbReference type="Proteomes" id="UP000037020">
    <property type="component" value="Unassembled WGS sequence"/>
</dbReference>
<evidence type="ECO:0000313" key="2">
    <source>
        <dbReference type="Proteomes" id="UP000037020"/>
    </source>
</evidence>
<name>A0ABR5IXY0_9ACTN</name>
<organism evidence="1 2">
    <name type="scientific">Streptomyces varsoviensis</name>
    <dbReference type="NCBI Taxonomy" id="67373"/>
    <lineage>
        <taxon>Bacteria</taxon>
        <taxon>Bacillati</taxon>
        <taxon>Actinomycetota</taxon>
        <taxon>Actinomycetes</taxon>
        <taxon>Kitasatosporales</taxon>
        <taxon>Streptomycetaceae</taxon>
        <taxon>Streptomyces</taxon>
    </lineage>
</organism>
<evidence type="ECO:0000313" key="1">
    <source>
        <dbReference type="EMBL" id="KOG85986.1"/>
    </source>
</evidence>
<protein>
    <submittedName>
        <fullName evidence="1">Uncharacterized protein</fullName>
    </submittedName>
</protein>
<comment type="caution">
    <text evidence="1">The sequence shown here is derived from an EMBL/GenBank/DDBJ whole genome shotgun (WGS) entry which is preliminary data.</text>
</comment>
<reference evidence="1 2" key="1">
    <citation type="submission" date="2015-07" db="EMBL/GenBank/DDBJ databases">
        <authorList>
            <person name="Ju K.-S."/>
            <person name="Doroghazi J.R."/>
            <person name="Metcalf W.W."/>
        </authorList>
    </citation>
    <scope>NUCLEOTIDE SEQUENCE [LARGE SCALE GENOMIC DNA]</scope>
    <source>
        <strain evidence="1 2">NRRL B-3589</strain>
    </source>
</reference>
<proteinExistence type="predicted"/>
<gene>
    <name evidence="1" type="ORF">ADK38_33580</name>
</gene>